<evidence type="ECO:0000256" key="1">
    <source>
        <dbReference type="ARBA" id="ARBA00001957"/>
    </source>
</evidence>
<dbReference type="InterPro" id="IPR042099">
    <property type="entry name" value="ANL_N_sf"/>
</dbReference>
<dbReference type="GO" id="GO:0044550">
    <property type="term" value="P:secondary metabolite biosynthetic process"/>
    <property type="evidence" value="ECO:0007669"/>
    <property type="project" value="TreeGrafter"/>
</dbReference>
<dbReference type="PANTHER" id="PTHR45527">
    <property type="entry name" value="NONRIBOSOMAL PEPTIDE SYNTHETASE"/>
    <property type="match status" value="1"/>
</dbReference>
<gene>
    <name evidence="11" type="ORF">FHX37_3277</name>
</gene>
<protein>
    <recommendedName>
        <fullName evidence="4">Phenyloxazoline synthase MbtB</fullName>
    </recommendedName>
    <alternativeName>
        <fullName evidence="8">Mycobactin synthetase protein B</fullName>
    </alternativeName>
</protein>
<dbReference type="FunFam" id="3.40.50.12780:FF:000012">
    <property type="entry name" value="Non-ribosomal peptide synthetase"/>
    <property type="match status" value="1"/>
</dbReference>
<dbReference type="Gene3D" id="3.30.300.30">
    <property type="match status" value="1"/>
</dbReference>
<evidence type="ECO:0000256" key="2">
    <source>
        <dbReference type="ARBA" id="ARBA00005102"/>
    </source>
</evidence>
<dbReference type="Pfam" id="PF00668">
    <property type="entry name" value="Condensation"/>
    <property type="match status" value="1"/>
</dbReference>
<keyword evidence="6" id="KW-0597">Phosphoprotein</keyword>
<evidence type="ECO:0000256" key="8">
    <source>
        <dbReference type="ARBA" id="ARBA00033440"/>
    </source>
</evidence>
<dbReference type="InterPro" id="IPR045851">
    <property type="entry name" value="AMP-bd_C_sf"/>
</dbReference>
<dbReference type="SMART" id="SM00823">
    <property type="entry name" value="PKS_PP"/>
    <property type="match status" value="1"/>
</dbReference>
<dbReference type="Gene3D" id="3.30.559.30">
    <property type="entry name" value="Nonribosomal peptide synthetase, condensation domain"/>
    <property type="match status" value="1"/>
</dbReference>
<dbReference type="GO" id="GO:0043041">
    <property type="term" value="P:amino acid activation for nonribosomal peptide biosynthetic process"/>
    <property type="evidence" value="ECO:0007669"/>
    <property type="project" value="TreeGrafter"/>
</dbReference>
<dbReference type="CDD" id="cd19535">
    <property type="entry name" value="Cyc_NRPS"/>
    <property type="match status" value="1"/>
</dbReference>
<dbReference type="PROSITE" id="PS50075">
    <property type="entry name" value="CARRIER"/>
    <property type="match status" value="1"/>
</dbReference>
<dbReference type="InterPro" id="IPR009081">
    <property type="entry name" value="PP-bd_ACP"/>
</dbReference>
<dbReference type="SUPFAM" id="SSF52777">
    <property type="entry name" value="CoA-dependent acyltransferases"/>
    <property type="match status" value="2"/>
</dbReference>
<evidence type="ECO:0000313" key="11">
    <source>
        <dbReference type="EMBL" id="TQN33272.1"/>
    </source>
</evidence>
<evidence type="ECO:0000256" key="9">
    <source>
        <dbReference type="SAM" id="MobiDB-lite"/>
    </source>
</evidence>
<dbReference type="InterPro" id="IPR023213">
    <property type="entry name" value="CAT-like_dom_sf"/>
</dbReference>
<keyword evidence="12" id="KW-1185">Reference proteome</keyword>
<evidence type="ECO:0000259" key="10">
    <source>
        <dbReference type="PROSITE" id="PS50075"/>
    </source>
</evidence>
<dbReference type="PROSITE" id="PS00455">
    <property type="entry name" value="AMP_BINDING"/>
    <property type="match status" value="1"/>
</dbReference>
<evidence type="ECO:0000256" key="4">
    <source>
        <dbReference type="ARBA" id="ARBA00016743"/>
    </source>
</evidence>
<comment type="similarity">
    <text evidence="3">Belongs to the ATP-dependent AMP-binding enzyme family. MbtB subfamily.</text>
</comment>
<organism evidence="11 12">
    <name type="scientific">Haloactinospora alba</name>
    <dbReference type="NCBI Taxonomy" id="405555"/>
    <lineage>
        <taxon>Bacteria</taxon>
        <taxon>Bacillati</taxon>
        <taxon>Actinomycetota</taxon>
        <taxon>Actinomycetes</taxon>
        <taxon>Streptosporangiales</taxon>
        <taxon>Nocardiopsidaceae</taxon>
        <taxon>Haloactinospora</taxon>
    </lineage>
</organism>
<dbReference type="InterPro" id="IPR020806">
    <property type="entry name" value="PKS_PP-bd"/>
</dbReference>
<dbReference type="CDD" id="cd12114">
    <property type="entry name" value="A_NRPS_TlmIV_like"/>
    <property type="match status" value="1"/>
</dbReference>
<dbReference type="OrthoDB" id="2472181at2"/>
<evidence type="ECO:0000313" key="12">
    <source>
        <dbReference type="Proteomes" id="UP000317422"/>
    </source>
</evidence>
<dbReference type="InterPro" id="IPR010071">
    <property type="entry name" value="AA_adenyl_dom"/>
</dbReference>
<dbReference type="InterPro" id="IPR000873">
    <property type="entry name" value="AMP-dep_synth/lig_dom"/>
</dbReference>
<dbReference type="SUPFAM" id="SSF47336">
    <property type="entry name" value="ACP-like"/>
    <property type="match status" value="1"/>
</dbReference>
<feature type="region of interest" description="Disordered" evidence="9">
    <location>
        <begin position="433"/>
        <end position="455"/>
    </location>
</feature>
<dbReference type="Pfam" id="PF00501">
    <property type="entry name" value="AMP-binding"/>
    <property type="match status" value="1"/>
</dbReference>
<comment type="pathway">
    <text evidence="2">Siderophore biosynthesis; mycobactin biosynthesis.</text>
</comment>
<dbReference type="GO" id="GO:0031177">
    <property type="term" value="F:phosphopantetheine binding"/>
    <property type="evidence" value="ECO:0007669"/>
    <property type="project" value="InterPro"/>
</dbReference>
<keyword evidence="5" id="KW-0596">Phosphopantetheine</keyword>
<dbReference type="NCBIfam" id="TIGR01733">
    <property type="entry name" value="AA-adenyl-dom"/>
    <property type="match status" value="1"/>
</dbReference>
<dbReference type="GO" id="GO:0008610">
    <property type="term" value="P:lipid biosynthetic process"/>
    <property type="evidence" value="ECO:0007669"/>
    <property type="project" value="UniProtKB-ARBA"/>
</dbReference>
<dbReference type="InterPro" id="IPR001242">
    <property type="entry name" value="Condensation_dom"/>
</dbReference>
<dbReference type="Gene3D" id="1.10.1200.10">
    <property type="entry name" value="ACP-like"/>
    <property type="match status" value="1"/>
</dbReference>
<dbReference type="AlphaFoldDB" id="A0A543NN72"/>
<feature type="compositionally biased region" description="Basic and acidic residues" evidence="9">
    <location>
        <begin position="184"/>
        <end position="196"/>
    </location>
</feature>
<accession>A0A543NN72</accession>
<dbReference type="Gene3D" id="3.40.50.12780">
    <property type="entry name" value="N-terminal domain of ligase-like"/>
    <property type="match status" value="1"/>
</dbReference>
<sequence>MRIEGDKTTAPRRFPLTSVQRAYRLGREDEQPLGGVACHMYFEFDAATAPDPKRLETAYQRLQDRHPMLRAVFPTEEDGVLHPQPVDEVTVHDLSGSQQDSTGTLTRLREDLSRRRSDAARGPMMDLHLSLLPGGGSRLHVDVDLMAADPPSIRTALNDLAEFYGHGDLPPLDYDFPQHQRQYGRQEAERREHHAASADQAMNGTDLTPPRLPMAQAPNTTSGARFQRRTLPVLPDEWHRIRERASRAGVRPETVLYATYAHTLERWDEGRQFLLNVPVFDRPRLHSGIDRIVGDFTRLLVSPVTTSDADSLQELVNAAQATDNTLRREHDAPTVQAVVEAAHRRGEAAPELGAVYTELTRPWTSELFTQCFGALSWMVTQTPQVWLDCLTYPQDEGVCMAWDTVDELFLPGVLDGMAEYCSTMLTAFADRDWRNPPPNGLPKAQRATRDRVNNTRAPQSSLLLHERFFAQAAVEPEPAALLHDGHALSRGELAERALRLAAFLGERGVDKGEPVGICLEPGPEQVTAVLGVLAAGGCYVPVGPEQPVLRRNHILDTAGARFVIAERPTDTGEPEGDGGSPDITRVSPTEANNHRPLDRPVGVEPRSLAYIIFTSGSTGSPKGVEIEHRSAANTLEDLNERWGVGTEDRCLTVSALDFDLSVYEIFGPLMAGGSVVVPTVDEQRDPDAWLRLIHGHRVTMWDSVPALLDMLVSAAETPDTGNAANPGTSGEKGVDLLRSLRLVLTGGDWIALDLPDRLRRLAPSCRFVACGGATEGAVYSNYFEVDSIGAEWTSIPYGVPLRNQHYRVVDPQERDCPDWVPGELWIGGAGVARGYRNDPDRTAERFRESDSVRWYRTGDMGRYRHDGVLEFLGRMDHQIQLHGYRIELGEIEAALSSHPDVSRAVAVVSGEGPQRRIVAFLQPAGKTANLDTVRQLARRWLPDYAWPSDYFVLSELPLNDNGKVDRKTLTAWALPEREPAPHEPPHTGTEEALAQEWTAVLGDVVSSRHQNFFDLGGNSFHAMRLASAITRRFGLRVPLRQLQSAATLAGMAQAVDEAARDAHAPEATRSASQAAT</sequence>
<dbReference type="InterPro" id="IPR036736">
    <property type="entry name" value="ACP-like_sf"/>
</dbReference>
<dbReference type="Proteomes" id="UP000317422">
    <property type="component" value="Unassembled WGS sequence"/>
</dbReference>
<name>A0A543NN72_9ACTN</name>
<evidence type="ECO:0000256" key="7">
    <source>
        <dbReference type="ARBA" id="ARBA00022598"/>
    </source>
</evidence>
<dbReference type="RefSeq" id="WP_141924661.1">
    <property type="nucleotide sequence ID" value="NZ_VFQC01000001.1"/>
</dbReference>
<dbReference type="InterPro" id="IPR020845">
    <property type="entry name" value="AMP-binding_CS"/>
</dbReference>
<dbReference type="SUPFAM" id="SSF56801">
    <property type="entry name" value="Acetyl-CoA synthetase-like"/>
    <property type="match status" value="1"/>
</dbReference>
<dbReference type="Pfam" id="PF13193">
    <property type="entry name" value="AMP-binding_C"/>
    <property type="match status" value="1"/>
</dbReference>
<comment type="cofactor">
    <cofactor evidence="1">
        <name>pantetheine 4'-phosphate</name>
        <dbReference type="ChEBI" id="CHEBI:47942"/>
    </cofactor>
</comment>
<evidence type="ECO:0000256" key="6">
    <source>
        <dbReference type="ARBA" id="ARBA00022553"/>
    </source>
</evidence>
<keyword evidence="7" id="KW-0436">Ligase</keyword>
<feature type="region of interest" description="Disordered" evidence="9">
    <location>
        <begin position="182"/>
        <end position="211"/>
    </location>
</feature>
<dbReference type="Pfam" id="PF00550">
    <property type="entry name" value="PP-binding"/>
    <property type="match status" value="1"/>
</dbReference>
<feature type="region of interest" description="Disordered" evidence="9">
    <location>
        <begin position="567"/>
        <end position="599"/>
    </location>
</feature>
<dbReference type="GO" id="GO:0005737">
    <property type="term" value="C:cytoplasm"/>
    <property type="evidence" value="ECO:0007669"/>
    <property type="project" value="TreeGrafter"/>
</dbReference>
<evidence type="ECO:0000256" key="5">
    <source>
        <dbReference type="ARBA" id="ARBA00022450"/>
    </source>
</evidence>
<reference evidence="11 12" key="1">
    <citation type="submission" date="2019-06" db="EMBL/GenBank/DDBJ databases">
        <title>Sequencing the genomes of 1000 actinobacteria strains.</title>
        <authorList>
            <person name="Klenk H.-P."/>
        </authorList>
    </citation>
    <scope>NUCLEOTIDE SEQUENCE [LARGE SCALE GENOMIC DNA]</scope>
    <source>
        <strain evidence="11 12">DSM 45015</strain>
    </source>
</reference>
<evidence type="ECO:0000256" key="3">
    <source>
        <dbReference type="ARBA" id="ARBA00007380"/>
    </source>
</evidence>
<proteinExistence type="inferred from homology"/>
<comment type="caution">
    <text evidence="11">The sequence shown here is derived from an EMBL/GenBank/DDBJ whole genome shotgun (WGS) entry which is preliminary data.</text>
</comment>
<dbReference type="EMBL" id="VFQC01000001">
    <property type="protein sequence ID" value="TQN33272.1"/>
    <property type="molecule type" value="Genomic_DNA"/>
</dbReference>
<dbReference type="Gene3D" id="3.30.559.10">
    <property type="entry name" value="Chloramphenicol acetyltransferase-like domain"/>
    <property type="match status" value="1"/>
</dbReference>
<dbReference type="PANTHER" id="PTHR45527:SF10">
    <property type="entry name" value="PYOCHELIN SYNTHASE PCHF"/>
    <property type="match status" value="1"/>
</dbReference>
<dbReference type="InterPro" id="IPR057737">
    <property type="entry name" value="Condensation_MtbB-like"/>
</dbReference>
<feature type="domain" description="Carrier" evidence="10">
    <location>
        <begin position="984"/>
        <end position="1059"/>
    </location>
</feature>
<dbReference type="GO" id="GO:0016874">
    <property type="term" value="F:ligase activity"/>
    <property type="evidence" value="ECO:0007669"/>
    <property type="project" value="UniProtKB-KW"/>
</dbReference>
<dbReference type="InterPro" id="IPR025110">
    <property type="entry name" value="AMP-bd_C"/>
</dbReference>